<evidence type="ECO:0000313" key="2">
    <source>
        <dbReference type="Proteomes" id="UP000324800"/>
    </source>
</evidence>
<dbReference type="Proteomes" id="UP000324800">
    <property type="component" value="Unassembled WGS sequence"/>
</dbReference>
<reference evidence="1 2" key="1">
    <citation type="submission" date="2019-03" db="EMBL/GenBank/DDBJ databases">
        <title>Single cell metagenomics reveals metabolic interactions within the superorganism composed of flagellate Streblomastix strix and complex community of Bacteroidetes bacteria on its surface.</title>
        <authorList>
            <person name="Treitli S.C."/>
            <person name="Kolisko M."/>
            <person name="Husnik F."/>
            <person name="Keeling P."/>
            <person name="Hampl V."/>
        </authorList>
    </citation>
    <scope>NUCLEOTIDE SEQUENCE [LARGE SCALE GENOMIC DNA]</scope>
    <source>
        <strain evidence="1">ST1C</strain>
    </source>
</reference>
<dbReference type="EMBL" id="SNRW01014557">
    <property type="protein sequence ID" value="KAA6371350.1"/>
    <property type="molecule type" value="Genomic_DNA"/>
</dbReference>
<comment type="caution">
    <text evidence="1">The sequence shown here is derived from an EMBL/GenBank/DDBJ whole genome shotgun (WGS) entry which is preliminary data.</text>
</comment>
<evidence type="ECO:0000313" key="1">
    <source>
        <dbReference type="EMBL" id="KAA6371350.1"/>
    </source>
</evidence>
<feature type="non-terminal residue" evidence="1">
    <location>
        <position position="30"/>
    </location>
</feature>
<protein>
    <submittedName>
        <fullName evidence="1">Uncharacterized protein</fullName>
    </submittedName>
</protein>
<dbReference type="AlphaFoldDB" id="A0A5J4UMX2"/>
<organism evidence="1 2">
    <name type="scientific">Streblomastix strix</name>
    <dbReference type="NCBI Taxonomy" id="222440"/>
    <lineage>
        <taxon>Eukaryota</taxon>
        <taxon>Metamonada</taxon>
        <taxon>Preaxostyla</taxon>
        <taxon>Oxymonadida</taxon>
        <taxon>Streblomastigidae</taxon>
        <taxon>Streblomastix</taxon>
    </lineage>
</organism>
<proteinExistence type="predicted"/>
<name>A0A5J4UMX2_9EUKA</name>
<accession>A0A5J4UMX2</accession>
<gene>
    <name evidence="1" type="ORF">EZS28_033121</name>
</gene>
<sequence length="30" mass="3524">MFSAFTEPNDVSIEFTYNYRTGFGVIQFNQ</sequence>